<evidence type="ECO:0000256" key="3">
    <source>
        <dbReference type="SAM" id="Phobius"/>
    </source>
</evidence>
<protein>
    <submittedName>
        <fullName evidence="4">Uncharacterized protein</fullName>
    </submittedName>
</protein>
<dbReference type="AlphaFoldDB" id="A0AAD5SHS9"/>
<feature type="transmembrane region" description="Helical" evidence="3">
    <location>
        <begin position="530"/>
        <end position="553"/>
    </location>
</feature>
<gene>
    <name evidence="4" type="ORF">HK097_000463</name>
</gene>
<evidence type="ECO:0000313" key="5">
    <source>
        <dbReference type="Proteomes" id="UP001212841"/>
    </source>
</evidence>
<keyword evidence="5" id="KW-1185">Reference proteome</keyword>
<evidence type="ECO:0000256" key="2">
    <source>
        <dbReference type="SAM" id="MobiDB-lite"/>
    </source>
</evidence>
<keyword evidence="3" id="KW-0472">Membrane</keyword>
<keyword evidence="3" id="KW-0812">Transmembrane</keyword>
<comment type="caution">
    <text evidence="4">The sequence shown here is derived from an EMBL/GenBank/DDBJ whole genome shotgun (WGS) entry which is preliminary data.</text>
</comment>
<feature type="compositionally biased region" description="Basic and acidic residues" evidence="2">
    <location>
        <begin position="166"/>
        <end position="188"/>
    </location>
</feature>
<dbReference type="Proteomes" id="UP001212841">
    <property type="component" value="Unassembled WGS sequence"/>
</dbReference>
<proteinExistence type="predicted"/>
<name>A0AAD5SHS9_9FUNG</name>
<feature type="region of interest" description="Disordered" evidence="2">
    <location>
        <begin position="406"/>
        <end position="426"/>
    </location>
</feature>
<keyword evidence="1" id="KW-0175">Coiled coil</keyword>
<sequence length="559" mass="63033">MTVDVKVKHNEDGDHLKTEILVEEEDPVIDTVAAECGPIGRAKNWVSNFMYGGRRTHCYEGQVQYPPEETVQISYVHHHRHPDAHHHGHHDRVYIDPANPGYGIRNPHPGRWAKDKAGQWKDGIRREGHHAADKAEYYWDEAKAEGRNLWNDVQEEGREWKHDAERAVGEAEDEARRLADQTKERAGESLESLRSSVRRIPNKAKEGIHRAEDFVKDTVDRVQEAAATATNYAKAEADRLKENAERLRDDVEDRLENAERIVKDNVQNAAKQAKNAAKEKLHHAHYRLRAAGQEAKEEMHGAFNKAENAAESAWHKFENCLGCPPRRNDLSTFRREDLAGRYGNNYGHGYGWNPIPITAFYTALSTLGFLWLLRRVWLARRRAGVLVGDGSVELARELSKDVTVTTVNGGGKRHKTPSPPVSEDEEEPAVITTAHLHVENRTATKRLVSLIKAVDARNSYAMNTAFLLALMAIMELNHAARPLLHAMFAAYAFSVFAQSDGMSFLNISWTDSYLTWIFMAAGKRALGPNWTIGPKVTFGALLLPALATIYYALNCQVHF</sequence>
<feature type="transmembrane region" description="Helical" evidence="3">
    <location>
        <begin position="355"/>
        <end position="373"/>
    </location>
</feature>
<feature type="coiled-coil region" evidence="1">
    <location>
        <begin position="230"/>
        <end position="268"/>
    </location>
</feature>
<reference evidence="4" key="1">
    <citation type="submission" date="2020-05" db="EMBL/GenBank/DDBJ databases">
        <title>Phylogenomic resolution of chytrid fungi.</title>
        <authorList>
            <person name="Stajich J.E."/>
            <person name="Amses K."/>
            <person name="Simmons R."/>
            <person name="Seto K."/>
            <person name="Myers J."/>
            <person name="Bonds A."/>
            <person name="Quandt C.A."/>
            <person name="Barry K."/>
            <person name="Liu P."/>
            <person name="Grigoriev I."/>
            <person name="Longcore J.E."/>
            <person name="James T.Y."/>
        </authorList>
    </citation>
    <scope>NUCLEOTIDE SEQUENCE</scope>
    <source>
        <strain evidence="4">JEL0318</strain>
    </source>
</reference>
<organism evidence="4 5">
    <name type="scientific">Rhizophlyctis rosea</name>
    <dbReference type="NCBI Taxonomy" id="64517"/>
    <lineage>
        <taxon>Eukaryota</taxon>
        <taxon>Fungi</taxon>
        <taxon>Fungi incertae sedis</taxon>
        <taxon>Chytridiomycota</taxon>
        <taxon>Chytridiomycota incertae sedis</taxon>
        <taxon>Chytridiomycetes</taxon>
        <taxon>Rhizophlyctidales</taxon>
        <taxon>Rhizophlyctidaceae</taxon>
        <taxon>Rhizophlyctis</taxon>
    </lineage>
</organism>
<feature type="transmembrane region" description="Helical" evidence="3">
    <location>
        <begin position="486"/>
        <end position="509"/>
    </location>
</feature>
<evidence type="ECO:0000313" key="4">
    <source>
        <dbReference type="EMBL" id="KAJ3054887.1"/>
    </source>
</evidence>
<keyword evidence="3" id="KW-1133">Transmembrane helix</keyword>
<accession>A0AAD5SHS9</accession>
<dbReference type="Gene3D" id="1.10.287.700">
    <property type="entry name" value="Helix hairpin bin"/>
    <property type="match status" value="1"/>
</dbReference>
<evidence type="ECO:0000256" key="1">
    <source>
        <dbReference type="SAM" id="Coils"/>
    </source>
</evidence>
<dbReference type="EMBL" id="JADGJD010000108">
    <property type="protein sequence ID" value="KAJ3054887.1"/>
    <property type="molecule type" value="Genomic_DNA"/>
</dbReference>
<feature type="transmembrane region" description="Helical" evidence="3">
    <location>
        <begin position="460"/>
        <end position="480"/>
    </location>
</feature>
<feature type="region of interest" description="Disordered" evidence="2">
    <location>
        <begin position="166"/>
        <end position="189"/>
    </location>
</feature>